<evidence type="ECO:0000256" key="3">
    <source>
        <dbReference type="ARBA" id="ARBA00022622"/>
    </source>
</evidence>
<sequence length="193" mass="20364">MRSPVFVLLALLSAVVVNAHFQLAFPPPRGVFDEDNEPHLCDGYTSVASNRTDFPLSGGFFSLNSEHPQWTAGVTLSTKANPTSFDDFSLVNTFFQVNGEGAFCIPLDLKSSNFTGLQDGQNVTIEIVFSGGDGQLYQCADVTLRNNFNISSSVSCTNATGSSNKPSGAIVRSSSSVPAIAAVMAVVSMALLA</sequence>
<dbReference type="GO" id="GO:0005886">
    <property type="term" value="C:plasma membrane"/>
    <property type="evidence" value="ECO:0007669"/>
    <property type="project" value="UniProtKB-SubCell"/>
</dbReference>
<dbReference type="InterPro" id="IPR046530">
    <property type="entry name" value="BIM1-like_dom"/>
</dbReference>
<evidence type="ECO:0000259" key="9">
    <source>
        <dbReference type="Pfam" id="PF20238"/>
    </source>
</evidence>
<dbReference type="Proteomes" id="UP000521872">
    <property type="component" value="Unassembled WGS sequence"/>
</dbReference>
<dbReference type="GO" id="GO:0098552">
    <property type="term" value="C:side of membrane"/>
    <property type="evidence" value="ECO:0007669"/>
    <property type="project" value="UniProtKB-KW"/>
</dbReference>
<keyword evidence="11" id="KW-1185">Reference proteome</keyword>
<dbReference type="InterPro" id="IPR046936">
    <property type="entry name" value="BIM1-like"/>
</dbReference>
<reference evidence="10 11" key="1">
    <citation type="submission" date="2019-12" db="EMBL/GenBank/DDBJ databases">
        <authorList>
            <person name="Floudas D."/>
            <person name="Bentzer J."/>
            <person name="Ahren D."/>
            <person name="Johansson T."/>
            <person name="Persson P."/>
            <person name="Tunlid A."/>
        </authorList>
    </citation>
    <scope>NUCLEOTIDE SEQUENCE [LARGE SCALE GENOMIC DNA]</scope>
    <source>
        <strain evidence="10 11">CBS 102.39</strain>
    </source>
</reference>
<protein>
    <recommendedName>
        <fullName evidence="9">Copper acquisition factor BIM1-like domain-containing protein</fullName>
    </recommendedName>
</protein>
<evidence type="ECO:0000313" key="11">
    <source>
        <dbReference type="Proteomes" id="UP000521872"/>
    </source>
</evidence>
<keyword evidence="2" id="KW-1003">Cell membrane</keyword>
<dbReference type="Pfam" id="PF20238">
    <property type="entry name" value="BIM1-like_dom"/>
    <property type="match status" value="1"/>
</dbReference>
<evidence type="ECO:0000256" key="4">
    <source>
        <dbReference type="ARBA" id="ARBA00022729"/>
    </source>
</evidence>
<feature type="chain" id="PRO_5034210399" description="Copper acquisition factor BIM1-like domain-containing protein" evidence="8">
    <location>
        <begin position="20"/>
        <end position="193"/>
    </location>
</feature>
<evidence type="ECO:0000256" key="1">
    <source>
        <dbReference type="ARBA" id="ARBA00004609"/>
    </source>
</evidence>
<keyword evidence="3" id="KW-0336">GPI-anchor</keyword>
<comment type="subcellular location">
    <subcellularLocation>
        <location evidence="1">Cell membrane</location>
        <topology evidence="1">Lipid-anchor</topology>
        <topology evidence="1">GPI-anchor</topology>
    </subcellularLocation>
</comment>
<dbReference type="AlphaFoldDB" id="A0A8H4R743"/>
<dbReference type="EMBL" id="JAACJL010000001">
    <property type="protein sequence ID" value="KAF4623350.1"/>
    <property type="molecule type" value="Genomic_DNA"/>
</dbReference>
<dbReference type="PANTHER" id="PTHR34992:SF1">
    <property type="entry name" value="COPPER ACQUISITION FACTOR BIM1-LIKE DOMAIN-CONTAINING PROTEIN"/>
    <property type="match status" value="1"/>
</dbReference>
<evidence type="ECO:0000256" key="2">
    <source>
        <dbReference type="ARBA" id="ARBA00022475"/>
    </source>
</evidence>
<gene>
    <name evidence="10" type="ORF">D9613_001601</name>
</gene>
<proteinExistence type="predicted"/>
<evidence type="ECO:0000256" key="8">
    <source>
        <dbReference type="SAM" id="SignalP"/>
    </source>
</evidence>
<evidence type="ECO:0000256" key="6">
    <source>
        <dbReference type="ARBA" id="ARBA00023180"/>
    </source>
</evidence>
<name>A0A8H4R743_9AGAR</name>
<organism evidence="10 11">
    <name type="scientific">Agrocybe pediades</name>
    <dbReference type="NCBI Taxonomy" id="84607"/>
    <lineage>
        <taxon>Eukaryota</taxon>
        <taxon>Fungi</taxon>
        <taxon>Dikarya</taxon>
        <taxon>Basidiomycota</taxon>
        <taxon>Agaricomycotina</taxon>
        <taxon>Agaricomycetes</taxon>
        <taxon>Agaricomycetidae</taxon>
        <taxon>Agaricales</taxon>
        <taxon>Agaricineae</taxon>
        <taxon>Strophariaceae</taxon>
        <taxon>Agrocybe</taxon>
    </lineage>
</organism>
<feature type="signal peptide" evidence="8">
    <location>
        <begin position="1"/>
        <end position="19"/>
    </location>
</feature>
<dbReference type="PANTHER" id="PTHR34992">
    <property type="entry name" value="HYPHAL ANASTAMOSIS-7 PROTEIN"/>
    <property type="match status" value="1"/>
</dbReference>
<keyword evidence="5" id="KW-0472">Membrane</keyword>
<keyword evidence="4 8" id="KW-0732">Signal</keyword>
<evidence type="ECO:0000313" key="10">
    <source>
        <dbReference type="EMBL" id="KAF4623350.1"/>
    </source>
</evidence>
<evidence type="ECO:0000256" key="5">
    <source>
        <dbReference type="ARBA" id="ARBA00023136"/>
    </source>
</evidence>
<evidence type="ECO:0000256" key="7">
    <source>
        <dbReference type="ARBA" id="ARBA00023288"/>
    </source>
</evidence>
<feature type="domain" description="Copper acquisition factor BIM1-like" evidence="9">
    <location>
        <begin position="18"/>
        <end position="161"/>
    </location>
</feature>
<keyword evidence="7" id="KW-0449">Lipoprotein</keyword>
<accession>A0A8H4R743</accession>
<keyword evidence="6" id="KW-0325">Glycoprotein</keyword>
<comment type="caution">
    <text evidence="10">The sequence shown here is derived from an EMBL/GenBank/DDBJ whole genome shotgun (WGS) entry which is preliminary data.</text>
</comment>
<dbReference type="CDD" id="cd21176">
    <property type="entry name" value="LPMO_auxiliary-like"/>
    <property type="match status" value="1"/>
</dbReference>